<proteinExistence type="predicted"/>
<dbReference type="RefSeq" id="WP_030136171.1">
    <property type="nucleotide sequence ID" value="NZ_LK021339.1"/>
</dbReference>
<dbReference type="Gene3D" id="3.40.50.720">
    <property type="entry name" value="NAD(P)-binding Rossmann-like Domain"/>
    <property type="match status" value="1"/>
</dbReference>
<accession>A0AAV2WNU5</accession>
<name>A0AAV2WNU5_MYCNE</name>
<dbReference type="PANTHER" id="PTHR12126">
    <property type="entry name" value="NADH-UBIQUINONE OXIDOREDUCTASE 39 KDA SUBUNIT-RELATED"/>
    <property type="match status" value="1"/>
</dbReference>
<dbReference type="GO" id="GO:0044877">
    <property type="term" value="F:protein-containing complex binding"/>
    <property type="evidence" value="ECO:0007669"/>
    <property type="project" value="TreeGrafter"/>
</dbReference>
<protein>
    <submittedName>
        <fullName evidence="2">Nucleoside-diphosphate sugar epimerase</fullName>
    </submittedName>
</protein>
<dbReference type="Pfam" id="PF13460">
    <property type="entry name" value="NAD_binding_10"/>
    <property type="match status" value="1"/>
</dbReference>
<dbReference type="AlphaFoldDB" id="A0AAV2WNU5"/>
<feature type="domain" description="NAD(P)-binding" evidence="1">
    <location>
        <begin position="7"/>
        <end position="170"/>
    </location>
</feature>
<dbReference type="InterPro" id="IPR051207">
    <property type="entry name" value="ComplexI_NDUFA9_subunit"/>
</dbReference>
<gene>
    <name evidence="2" type="ORF">BN1047_03690</name>
</gene>
<reference evidence="2" key="2">
    <citation type="submission" date="2015-09" db="EMBL/GenBank/DDBJ databases">
        <title>Draft genome sequence of Mycobacterium neoaurum DSM 44074.</title>
        <authorList>
            <person name="Croce O."/>
            <person name="Robert C."/>
            <person name="Raoult D."/>
            <person name="Drancourt M."/>
        </authorList>
    </citation>
    <scope>NUCLEOTIDE SEQUENCE</scope>
    <source>
        <strain evidence="2">DSM 44074</strain>
    </source>
</reference>
<reference evidence="2" key="1">
    <citation type="submission" date="2014-05" db="EMBL/GenBank/DDBJ databases">
        <authorList>
            <person name="Urmite Genomes"/>
        </authorList>
    </citation>
    <scope>NUCLEOTIDE SEQUENCE</scope>
    <source>
        <strain evidence="2">DSM 44074</strain>
    </source>
</reference>
<dbReference type="Proteomes" id="UP000028864">
    <property type="component" value="Unassembled WGS sequence"/>
</dbReference>
<dbReference type="InterPro" id="IPR036291">
    <property type="entry name" value="NAD(P)-bd_dom_sf"/>
</dbReference>
<dbReference type="PANTHER" id="PTHR12126:SF11">
    <property type="entry name" value="NADH DEHYDROGENASE [UBIQUINONE] 1 ALPHA SUBCOMPLEX SUBUNIT 9, MITOCHONDRIAL"/>
    <property type="match status" value="1"/>
</dbReference>
<sequence length="252" mass="26013">MKIVVIGGTGLIGSRVVTELGRQGHDVLPASPASGVDILTGDGLADALTGAEVIVDVANSPSFEDGPALDFFTRAGNNVLAAARAVGVSHYVALSVVGTDRLQDSGYFRAKLAQERLIRDGSIPFTIVRATQFFEFVGRIADSATVGGTVRITSAASQPMAADDVATAVAGVAVGQSADAIVEVCGPERIGLDELVSLQLRASGDDREVVTDRAAPYFGVVLDDTTLIAGAEATVFGTRFADWLADSAPVHR</sequence>
<organism evidence="2 3">
    <name type="scientific">Mycolicibacterium neoaurum</name>
    <name type="common">Mycobacterium neoaurum</name>
    <dbReference type="NCBI Taxonomy" id="1795"/>
    <lineage>
        <taxon>Bacteria</taxon>
        <taxon>Bacillati</taxon>
        <taxon>Actinomycetota</taxon>
        <taxon>Actinomycetes</taxon>
        <taxon>Mycobacteriales</taxon>
        <taxon>Mycobacteriaceae</taxon>
        <taxon>Mycolicibacterium</taxon>
    </lineage>
</organism>
<evidence type="ECO:0000313" key="3">
    <source>
        <dbReference type="Proteomes" id="UP000028864"/>
    </source>
</evidence>
<evidence type="ECO:0000313" key="2">
    <source>
        <dbReference type="EMBL" id="CDQ45790.1"/>
    </source>
</evidence>
<evidence type="ECO:0000259" key="1">
    <source>
        <dbReference type="Pfam" id="PF13460"/>
    </source>
</evidence>
<dbReference type="EMBL" id="LK021339">
    <property type="protein sequence ID" value="CDQ45790.1"/>
    <property type="molecule type" value="Genomic_DNA"/>
</dbReference>
<dbReference type="InterPro" id="IPR016040">
    <property type="entry name" value="NAD(P)-bd_dom"/>
</dbReference>
<dbReference type="SUPFAM" id="SSF51735">
    <property type="entry name" value="NAD(P)-binding Rossmann-fold domains"/>
    <property type="match status" value="1"/>
</dbReference>